<dbReference type="AlphaFoldDB" id="A0A3L8P7I7"/>
<dbReference type="Proteomes" id="UP000282515">
    <property type="component" value="Unassembled WGS sequence"/>
</dbReference>
<gene>
    <name evidence="1" type="ORF">D9V41_17050</name>
</gene>
<feature type="non-terminal residue" evidence="1">
    <location>
        <position position="64"/>
    </location>
</feature>
<comment type="caution">
    <text evidence="1">The sequence shown here is derived from an EMBL/GenBank/DDBJ whole genome shotgun (WGS) entry which is preliminary data.</text>
</comment>
<keyword evidence="2" id="KW-1185">Reference proteome</keyword>
<evidence type="ECO:0000313" key="1">
    <source>
        <dbReference type="EMBL" id="RLV51400.1"/>
    </source>
</evidence>
<protein>
    <submittedName>
        <fullName evidence="1">Uncharacterized protein</fullName>
    </submittedName>
</protein>
<name>A0A3L8P7I7_9ACTN</name>
<accession>A0A3L8P7I7</accession>
<reference evidence="1 2" key="1">
    <citation type="submission" date="2018-10" db="EMBL/GenBank/DDBJ databases">
        <title>Aeromicrobium sp. 9W16Y-2 whole genome shotgun sequence.</title>
        <authorList>
            <person name="Li F."/>
        </authorList>
    </citation>
    <scope>NUCLEOTIDE SEQUENCE [LARGE SCALE GENOMIC DNA]</scope>
    <source>
        <strain evidence="1 2">9W16Y-2</strain>
    </source>
</reference>
<dbReference type="EMBL" id="RDBF01000219">
    <property type="protein sequence ID" value="RLV51400.1"/>
    <property type="molecule type" value="Genomic_DNA"/>
</dbReference>
<sequence>MLRQAAMNATAALTAPDKAKDISGQELVARIRGSLPSEFRFESKTAAEMDVPADVATALLEAAA</sequence>
<proteinExistence type="predicted"/>
<evidence type="ECO:0000313" key="2">
    <source>
        <dbReference type="Proteomes" id="UP000282515"/>
    </source>
</evidence>
<dbReference type="RefSeq" id="WP_208006940.1">
    <property type="nucleotide sequence ID" value="NZ_RDBF01000219.1"/>
</dbReference>
<organism evidence="1 2">
    <name type="scientific">Aeromicrobium phragmitis</name>
    <dbReference type="NCBI Taxonomy" id="2478914"/>
    <lineage>
        <taxon>Bacteria</taxon>
        <taxon>Bacillati</taxon>
        <taxon>Actinomycetota</taxon>
        <taxon>Actinomycetes</taxon>
        <taxon>Propionibacteriales</taxon>
        <taxon>Nocardioidaceae</taxon>
        <taxon>Aeromicrobium</taxon>
    </lineage>
</organism>